<dbReference type="Pfam" id="PF02361">
    <property type="entry name" value="CbiQ"/>
    <property type="match status" value="1"/>
</dbReference>
<dbReference type="RefSeq" id="WP_084231281.1">
    <property type="nucleotide sequence ID" value="NZ_FWWR01000011.1"/>
</dbReference>
<name>A0A1W1VCH6_PEPAS</name>
<comment type="similarity">
    <text evidence="2 9">Belongs to the energy-coupling factor EcfT family.</text>
</comment>
<dbReference type="AlphaFoldDB" id="A0A1W1VCH6"/>
<accession>A0A1W1VCH6</accession>
<feature type="transmembrane region" description="Helical" evidence="9">
    <location>
        <begin position="26"/>
        <end position="54"/>
    </location>
</feature>
<evidence type="ECO:0000256" key="5">
    <source>
        <dbReference type="ARBA" id="ARBA00022475"/>
    </source>
</evidence>
<evidence type="ECO:0000313" key="11">
    <source>
        <dbReference type="Proteomes" id="UP000192368"/>
    </source>
</evidence>
<evidence type="ECO:0000256" key="2">
    <source>
        <dbReference type="ARBA" id="ARBA00005660"/>
    </source>
</evidence>
<evidence type="ECO:0000256" key="8">
    <source>
        <dbReference type="ARBA" id="ARBA00023136"/>
    </source>
</evidence>
<evidence type="ECO:0000256" key="6">
    <source>
        <dbReference type="ARBA" id="ARBA00022692"/>
    </source>
</evidence>
<protein>
    <recommendedName>
        <fullName evidence="3 9">Energy-coupling factor transporter transmembrane protein EcfT</fullName>
        <shortName evidence="9">ECF transporter T component EcfT</shortName>
    </recommendedName>
</protein>
<comment type="subunit">
    <text evidence="9">Forms a stable energy-coupling factor (ECF) transporter complex composed of 2 membrane-embedded substrate-binding proteins (S component), 2 ATP-binding proteins (A component) and 2 transmembrane proteins (T component).</text>
</comment>
<dbReference type="InterPro" id="IPR024919">
    <property type="entry name" value="EcfT"/>
</dbReference>
<dbReference type="OrthoDB" id="8075495at2"/>
<dbReference type="InterPro" id="IPR003339">
    <property type="entry name" value="ABC/ECF_trnsptr_transmembrane"/>
</dbReference>
<feature type="transmembrane region" description="Helical" evidence="9">
    <location>
        <begin position="246"/>
        <end position="265"/>
    </location>
</feature>
<dbReference type="PANTHER" id="PTHR34857">
    <property type="entry name" value="SLL0384 PROTEIN"/>
    <property type="match status" value="1"/>
</dbReference>
<dbReference type="PANTHER" id="PTHR34857:SF2">
    <property type="entry name" value="SLL0384 PROTEIN"/>
    <property type="match status" value="1"/>
</dbReference>
<dbReference type="Proteomes" id="UP000192368">
    <property type="component" value="Unassembled WGS sequence"/>
</dbReference>
<dbReference type="STRING" id="573058.SAMN00017477_1743"/>
<organism evidence="10 11">
    <name type="scientific">Peptoniphilus asaccharolyticus DSM 20463</name>
    <dbReference type="NCBI Taxonomy" id="573058"/>
    <lineage>
        <taxon>Bacteria</taxon>
        <taxon>Bacillati</taxon>
        <taxon>Bacillota</taxon>
        <taxon>Tissierellia</taxon>
        <taxon>Tissierellales</taxon>
        <taxon>Peptoniphilaceae</taxon>
        <taxon>Peptoniphilus</taxon>
    </lineage>
</organism>
<keyword evidence="4 9" id="KW-0813">Transport</keyword>
<evidence type="ECO:0000256" key="9">
    <source>
        <dbReference type="HAMAP-Rule" id="MF_01461"/>
    </source>
</evidence>
<dbReference type="CDD" id="cd16914">
    <property type="entry name" value="EcfT"/>
    <property type="match status" value="1"/>
</dbReference>
<reference evidence="11" key="1">
    <citation type="submission" date="2017-04" db="EMBL/GenBank/DDBJ databases">
        <authorList>
            <person name="Varghese N."/>
            <person name="Submissions S."/>
        </authorList>
    </citation>
    <scope>NUCLEOTIDE SEQUENCE [LARGE SCALE GENOMIC DNA]</scope>
    <source>
        <strain evidence="11">DSM 20463</strain>
    </source>
</reference>
<evidence type="ECO:0000256" key="4">
    <source>
        <dbReference type="ARBA" id="ARBA00022448"/>
    </source>
</evidence>
<keyword evidence="11" id="KW-1185">Reference proteome</keyword>
<sequence>MLKDITIGQYYPVESPVHRLDPRIKIISMIVFIISLFFVDNFTAYIPVVIFLFMVIKTSKVPFKLILKGVKPLRWILLITFIINLIFIPGKIIFTIGVITITEEGLKLAIMMAIRLLLLVMGTSMLTLTTSPIEMTDGIENLLNPFRKIGVPAHEIAMMMTIALRFIPTLVEETDKIMKAQMARGADFESGNMMNRARNLVPLLVPLFINSFRRADELATAMEARCYRGGKGRTKYKQLEIKSSDYVGLAMTITLMLITIVFKYAPLNVI</sequence>
<evidence type="ECO:0000256" key="7">
    <source>
        <dbReference type="ARBA" id="ARBA00022989"/>
    </source>
</evidence>
<gene>
    <name evidence="9" type="primary">ecfT</name>
    <name evidence="10" type="ORF">SAMN00017477_1743</name>
</gene>
<feature type="transmembrane region" description="Helical" evidence="9">
    <location>
        <begin position="108"/>
        <end position="128"/>
    </location>
</feature>
<evidence type="ECO:0000256" key="1">
    <source>
        <dbReference type="ARBA" id="ARBA00004651"/>
    </source>
</evidence>
<keyword evidence="8 9" id="KW-0472">Membrane</keyword>
<dbReference type="InterPro" id="IPR051611">
    <property type="entry name" value="ECF_transporter_component"/>
</dbReference>
<dbReference type="GO" id="GO:0005886">
    <property type="term" value="C:plasma membrane"/>
    <property type="evidence" value="ECO:0007669"/>
    <property type="project" value="UniProtKB-SubCell"/>
</dbReference>
<keyword evidence="6 9" id="KW-0812">Transmembrane</keyword>
<dbReference type="GO" id="GO:0022857">
    <property type="term" value="F:transmembrane transporter activity"/>
    <property type="evidence" value="ECO:0007669"/>
    <property type="project" value="UniProtKB-UniRule"/>
</dbReference>
<feature type="transmembrane region" description="Helical" evidence="9">
    <location>
        <begin position="75"/>
        <end position="102"/>
    </location>
</feature>
<dbReference type="HAMAP" id="MF_01461">
    <property type="entry name" value="EcfT"/>
    <property type="match status" value="1"/>
</dbReference>
<evidence type="ECO:0000313" key="10">
    <source>
        <dbReference type="EMBL" id="SMB91025.1"/>
    </source>
</evidence>
<keyword evidence="7 9" id="KW-1133">Transmembrane helix</keyword>
<evidence type="ECO:0000256" key="3">
    <source>
        <dbReference type="ARBA" id="ARBA00014042"/>
    </source>
</evidence>
<proteinExistence type="inferred from homology"/>
<comment type="subcellular location">
    <subcellularLocation>
        <location evidence="1 9">Cell membrane</location>
        <topology evidence="1 9">Multi-pass membrane protein</topology>
    </subcellularLocation>
</comment>
<comment type="function">
    <text evidence="9">Transmembrane (T) component of an energy-coupling factor (ECF) ABC-transporter complex. Unlike classic ABC transporters this ECF transporter provides the energy necessary to transport a number of different substrates.</text>
</comment>
<keyword evidence="5 9" id="KW-1003">Cell membrane</keyword>
<dbReference type="EMBL" id="FWWR01000011">
    <property type="protein sequence ID" value="SMB91025.1"/>
    <property type="molecule type" value="Genomic_DNA"/>
</dbReference>